<dbReference type="EMBL" id="JAHWQX010000002">
    <property type="protein sequence ID" value="MBW3096948.1"/>
    <property type="molecule type" value="Genomic_DNA"/>
</dbReference>
<gene>
    <name evidence="2" type="ORF">KY465_06625</name>
</gene>
<dbReference type="Proteomes" id="UP001430804">
    <property type="component" value="Unassembled WGS sequence"/>
</dbReference>
<organism evidence="2 3">
    <name type="scientific">Pseudohoeflea coraliihabitans</name>
    <dbReference type="NCBI Taxonomy" id="2860393"/>
    <lineage>
        <taxon>Bacteria</taxon>
        <taxon>Pseudomonadati</taxon>
        <taxon>Pseudomonadota</taxon>
        <taxon>Alphaproteobacteria</taxon>
        <taxon>Hyphomicrobiales</taxon>
        <taxon>Rhizobiaceae</taxon>
        <taxon>Pseudohoeflea</taxon>
    </lineage>
</organism>
<evidence type="ECO:0000256" key="1">
    <source>
        <dbReference type="SAM" id="SignalP"/>
    </source>
</evidence>
<evidence type="ECO:0000313" key="3">
    <source>
        <dbReference type="Proteomes" id="UP001430804"/>
    </source>
</evidence>
<sequence length="88" mass="9564">MRFAIAVLLTVSAILSPLIASAQSADIEAKIKEVSTDTATIILDDGESYQTPSEFNFEGLERGVRVSVFYTVIDGKRVINDLEVIDGE</sequence>
<feature type="chain" id="PRO_5046661035" evidence="1">
    <location>
        <begin position="23"/>
        <end position="88"/>
    </location>
</feature>
<reference evidence="2" key="1">
    <citation type="submission" date="2021-07" db="EMBL/GenBank/DDBJ databases">
        <title>Pseudohoeflea marina sp. nov. a polyhydroxyalcanoate-producing bacterium.</title>
        <authorList>
            <person name="Zheng W."/>
            <person name="Yu S."/>
            <person name="Huang Y."/>
        </authorList>
    </citation>
    <scope>NUCLEOTIDE SEQUENCE</scope>
    <source>
        <strain evidence="2">DP4N28-3</strain>
    </source>
</reference>
<evidence type="ECO:0000313" key="2">
    <source>
        <dbReference type="EMBL" id="MBW3096948.1"/>
    </source>
</evidence>
<keyword evidence="3" id="KW-1185">Reference proteome</keyword>
<dbReference type="Pfam" id="PF07076">
    <property type="entry name" value="DUF1344"/>
    <property type="match status" value="1"/>
</dbReference>
<accession>A0ABS6WMR1</accession>
<dbReference type="RefSeq" id="WP_219200909.1">
    <property type="nucleotide sequence ID" value="NZ_JAHWQX010000002.1"/>
</dbReference>
<protein>
    <submittedName>
        <fullName evidence="2">DUF1344 domain-containing protein</fullName>
    </submittedName>
</protein>
<proteinExistence type="predicted"/>
<feature type="signal peptide" evidence="1">
    <location>
        <begin position="1"/>
        <end position="22"/>
    </location>
</feature>
<comment type="caution">
    <text evidence="2">The sequence shown here is derived from an EMBL/GenBank/DDBJ whole genome shotgun (WGS) entry which is preliminary data.</text>
</comment>
<dbReference type="InterPro" id="IPR009780">
    <property type="entry name" value="DUF1344"/>
</dbReference>
<keyword evidence="1" id="KW-0732">Signal</keyword>
<name>A0ABS6WMR1_9HYPH</name>